<comment type="caution">
    <text evidence="1">The sequence shown here is derived from an EMBL/GenBank/DDBJ whole genome shotgun (WGS) entry which is preliminary data.</text>
</comment>
<gene>
    <name evidence="1" type="ORF">IG617_17535</name>
</gene>
<organism evidence="1 2">
    <name type="scientific">Roseibium polysiphoniae</name>
    <dbReference type="NCBI Taxonomy" id="2571221"/>
    <lineage>
        <taxon>Bacteria</taxon>
        <taxon>Pseudomonadati</taxon>
        <taxon>Pseudomonadota</taxon>
        <taxon>Alphaproteobacteria</taxon>
        <taxon>Hyphomicrobiales</taxon>
        <taxon>Stappiaceae</taxon>
        <taxon>Roseibium</taxon>
    </lineage>
</organism>
<sequence>MEKPVHLIGGMRFGLARAKSESGRKILCVGAPAFETGAMTGGEGCDFIQEE</sequence>
<dbReference type="Proteomes" id="UP000615687">
    <property type="component" value="Unassembled WGS sequence"/>
</dbReference>
<reference evidence="1 2" key="1">
    <citation type="submission" date="2020-09" db="EMBL/GenBank/DDBJ databases">
        <title>The genome sequence of type strain Labrenzia polysiphoniae KACC 19711.</title>
        <authorList>
            <person name="Liu Y."/>
        </authorList>
    </citation>
    <scope>NUCLEOTIDE SEQUENCE [LARGE SCALE GENOMIC DNA]</scope>
    <source>
        <strain evidence="1 2">KACC 19711</strain>
    </source>
</reference>
<keyword evidence="2" id="KW-1185">Reference proteome</keyword>
<dbReference type="RefSeq" id="WP_192110524.1">
    <property type="nucleotide sequence ID" value="NZ_JACYXJ010000006.1"/>
</dbReference>
<evidence type="ECO:0000313" key="1">
    <source>
        <dbReference type="EMBL" id="MBD8878100.1"/>
    </source>
</evidence>
<proteinExistence type="predicted"/>
<dbReference type="EMBL" id="JACYXJ010000006">
    <property type="protein sequence ID" value="MBD8878100.1"/>
    <property type="molecule type" value="Genomic_DNA"/>
</dbReference>
<accession>A0ABR9CE00</accession>
<protein>
    <submittedName>
        <fullName evidence="1">Uncharacterized protein</fullName>
    </submittedName>
</protein>
<evidence type="ECO:0000313" key="2">
    <source>
        <dbReference type="Proteomes" id="UP000615687"/>
    </source>
</evidence>
<name>A0ABR9CE00_9HYPH</name>